<dbReference type="AlphaFoldDB" id="A0A1H3BAS1"/>
<dbReference type="InterPro" id="IPR020806">
    <property type="entry name" value="PKS_PP-bd"/>
</dbReference>
<dbReference type="PANTHER" id="PTHR45527">
    <property type="entry name" value="NONRIBOSOMAL PEPTIDE SYNTHETASE"/>
    <property type="match status" value="1"/>
</dbReference>
<evidence type="ECO:0000256" key="1">
    <source>
        <dbReference type="ARBA" id="ARBA00022450"/>
    </source>
</evidence>
<name>A0A1H3BAS1_9PSEU</name>
<feature type="region of interest" description="Disordered" evidence="3">
    <location>
        <begin position="1"/>
        <end position="40"/>
    </location>
</feature>
<evidence type="ECO:0000313" key="5">
    <source>
        <dbReference type="EMBL" id="SDX39023.1"/>
    </source>
</evidence>
<dbReference type="Pfam" id="PF00550">
    <property type="entry name" value="PP-binding"/>
    <property type="match status" value="1"/>
</dbReference>
<evidence type="ECO:0000259" key="4">
    <source>
        <dbReference type="PROSITE" id="PS50075"/>
    </source>
</evidence>
<dbReference type="Gene3D" id="1.10.1200.10">
    <property type="entry name" value="ACP-like"/>
    <property type="match status" value="1"/>
</dbReference>
<proteinExistence type="predicted"/>
<dbReference type="STRING" id="418495.SAMN05216215_1010127"/>
<dbReference type="GO" id="GO:0005737">
    <property type="term" value="C:cytoplasm"/>
    <property type="evidence" value="ECO:0007669"/>
    <property type="project" value="TreeGrafter"/>
</dbReference>
<evidence type="ECO:0000256" key="2">
    <source>
        <dbReference type="ARBA" id="ARBA00022553"/>
    </source>
</evidence>
<reference evidence="6" key="1">
    <citation type="submission" date="2016-10" db="EMBL/GenBank/DDBJ databases">
        <authorList>
            <person name="Varghese N."/>
            <person name="Submissions S."/>
        </authorList>
    </citation>
    <scope>NUCLEOTIDE SEQUENCE [LARGE SCALE GENOMIC DNA]</scope>
    <source>
        <strain evidence="6">CGMCC 4.3530</strain>
    </source>
</reference>
<protein>
    <submittedName>
        <fullName evidence="5">Phosphopantetheine attachment site</fullName>
    </submittedName>
</protein>
<keyword evidence="1" id="KW-0596">Phosphopantetheine</keyword>
<keyword evidence="6" id="KW-1185">Reference proteome</keyword>
<dbReference type="GO" id="GO:0043041">
    <property type="term" value="P:amino acid activation for nonribosomal peptide biosynthetic process"/>
    <property type="evidence" value="ECO:0007669"/>
    <property type="project" value="TreeGrafter"/>
</dbReference>
<dbReference type="InterPro" id="IPR036736">
    <property type="entry name" value="ACP-like_sf"/>
</dbReference>
<feature type="domain" description="Carrier" evidence="4">
    <location>
        <begin position="36"/>
        <end position="111"/>
    </location>
</feature>
<accession>A0A1H3BAS1</accession>
<dbReference type="GO" id="GO:0044550">
    <property type="term" value="P:secondary metabolite biosynthetic process"/>
    <property type="evidence" value="ECO:0007669"/>
    <property type="project" value="TreeGrafter"/>
</dbReference>
<dbReference type="GO" id="GO:0031177">
    <property type="term" value="F:phosphopantetheine binding"/>
    <property type="evidence" value="ECO:0007669"/>
    <property type="project" value="InterPro"/>
</dbReference>
<dbReference type="SMART" id="SM00823">
    <property type="entry name" value="PKS_PP"/>
    <property type="match status" value="1"/>
</dbReference>
<sequence length="127" mass="13583">MDVPSTRTPENTPGSVAEPVQAGTGAADAEEPAPVGPQTPTEALVAEVWCELLELDAVDVTEDFFVLGGHSMLAAQVVYQLADRTGIPLELEVFFDLGTVAEVAAELDRIRSLGPDLDESRIYEEEL</sequence>
<dbReference type="PANTHER" id="PTHR45527:SF1">
    <property type="entry name" value="FATTY ACID SYNTHASE"/>
    <property type="match status" value="1"/>
</dbReference>
<dbReference type="SUPFAM" id="SSF47336">
    <property type="entry name" value="ACP-like"/>
    <property type="match status" value="1"/>
</dbReference>
<dbReference type="RefSeq" id="WP_177226445.1">
    <property type="nucleotide sequence ID" value="NZ_FNOK01000010.1"/>
</dbReference>
<dbReference type="PROSITE" id="PS50075">
    <property type="entry name" value="CARRIER"/>
    <property type="match status" value="1"/>
</dbReference>
<keyword evidence="2" id="KW-0597">Phosphoprotein</keyword>
<dbReference type="Proteomes" id="UP000199529">
    <property type="component" value="Unassembled WGS sequence"/>
</dbReference>
<feature type="compositionally biased region" description="Polar residues" evidence="3">
    <location>
        <begin position="1"/>
        <end position="14"/>
    </location>
</feature>
<dbReference type="EMBL" id="FNOK01000010">
    <property type="protein sequence ID" value="SDX39023.1"/>
    <property type="molecule type" value="Genomic_DNA"/>
</dbReference>
<evidence type="ECO:0000256" key="3">
    <source>
        <dbReference type="SAM" id="MobiDB-lite"/>
    </source>
</evidence>
<evidence type="ECO:0000313" key="6">
    <source>
        <dbReference type="Proteomes" id="UP000199529"/>
    </source>
</evidence>
<dbReference type="InterPro" id="IPR009081">
    <property type="entry name" value="PP-bd_ACP"/>
</dbReference>
<gene>
    <name evidence="5" type="ORF">SAMN05216215_1010127</name>
</gene>
<organism evidence="5 6">
    <name type="scientific">Saccharopolyspora shandongensis</name>
    <dbReference type="NCBI Taxonomy" id="418495"/>
    <lineage>
        <taxon>Bacteria</taxon>
        <taxon>Bacillati</taxon>
        <taxon>Actinomycetota</taxon>
        <taxon>Actinomycetes</taxon>
        <taxon>Pseudonocardiales</taxon>
        <taxon>Pseudonocardiaceae</taxon>
        <taxon>Saccharopolyspora</taxon>
    </lineage>
</organism>